<dbReference type="Gene3D" id="1.10.260.40">
    <property type="entry name" value="lambda repressor-like DNA-binding domains"/>
    <property type="match status" value="1"/>
</dbReference>
<dbReference type="SUPFAM" id="SSF47413">
    <property type="entry name" value="lambda repressor-like DNA-binding domains"/>
    <property type="match status" value="1"/>
</dbReference>
<evidence type="ECO:0000259" key="1">
    <source>
        <dbReference type="PROSITE" id="PS50943"/>
    </source>
</evidence>
<gene>
    <name evidence="2" type="ORF">WMO26_06240</name>
</gene>
<dbReference type="Pfam" id="PF01381">
    <property type="entry name" value="HTH_3"/>
    <property type="match status" value="1"/>
</dbReference>
<evidence type="ECO:0000313" key="2">
    <source>
        <dbReference type="EMBL" id="MEQ2440424.1"/>
    </source>
</evidence>
<dbReference type="SMART" id="SM00530">
    <property type="entry name" value="HTH_XRE"/>
    <property type="match status" value="1"/>
</dbReference>
<dbReference type="RefSeq" id="WP_349218977.1">
    <property type="nucleotide sequence ID" value="NZ_JBBMFD010000008.1"/>
</dbReference>
<proteinExistence type="predicted"/>
<comment type="caution">
    <text evidence="2">The sequence shown here is derived from an EMBL/GenBank/DDBJ whole genome shotgun (WGS) entry which is preliminary data.</text>
</comment>
<dbReference type="EMBL" id="JBBMFD010000008">
    <property type="protein sequence ID" value="MEQ2440424.1"/>
    <property type="molecule type" value="Genomic_DNA"/>
</dbReference>
<dbReference type="InterPro" id="IPR001387">
    <property type="entry name" value="Cro/C1-type_HTH"/>
</dbReference>
<dbReference type="Proteomes" id="UP001489509">
    <property type="component" value="Unassembled WGS sequence"/>
</dbReference>
<keyword evidence="3" id="KW-1185">Reference proteome</keyword>
<dbReference type="CDD" id="cd00093">
    <property type="entry name" value="HTH_XRE"/>
    <property type="match status" value="1"/>
</dbReference>
<organism evidence="2 3">
    <name type="scientific">Solibaculum intestinale</name>
    <dbReference type="NCBI Taxonomy" id="3133165"/>
    <lineage>
        <taxon>Bacteria</taxon>
        <taxon>Bacillati</taxon>
        <taxon>Bacillota</taxon>
        <taxon>Clostridia</taxon>
        <taxon>Eubacteriales</taxon>
        <taxon>Oscillospiraceae</taxon>
        <taxon>Solibaculum</taxon>
    </lineage>
</organism>
<accession>A0ABV1DZD1</accession>
<dbReference type="InterPro" id="IPR010982">
    <property type="entry name" value="Lambda_DNA-bd_dom_sf"/>
</dbReference>
<dbReference type="PROSITE" id="PS50943">
    <property type="entry name" value="HTH_CROC1"/>
    <property type="match status" value="1"/>
</dbReference>
<feature type="domain" description="HTH cro/C1-type" evidence="1">
    <location>
        <begin position="5"/>
        <end position="60"/>
    </location>
</feature>
<name>A0ABV1DZD1_9FIRM</name>
<sequence>MGFQLLEAREEAGFSQEKVAKAIGVTLRTYRRYEEKGANSMRLPVLVKLVDLYGCTVDWMTGRTEKRDLR</sequence>
<protein>
    <submittedName>
        <fullName evidence="2">Helix-turn-helix transcriptional regulator</fullName>
    </submittedName>
</protein>
<evidence type="ECO:0000313" key="3">
    <source>
        <dbReference type="Proteomes" id="UP001489509"/>
    </source>
</evidence>
<reference evidence="2 3" key="1">
    <citation type="submission" date="2024-03" db="EMBL/GenBank/DDBJ databases">
        <title>Human intestinal bacterial collection.</title>
        <authorList>
            <person name="Pauvert C."/>
            <person name="Hitch T.C.A."/>
            <person name="Clavel T."/>
        </authorList>
    </citation>
    <scope>NUCLEOTIDE SEQUENCE [LARGE SCALE GENOMIC DNA]</scope>
    <source>
        <strain evidence="2 3">CLA-JM-H44</strain>
    </source>
</reference>